<keyword evidence="11" id="KW-0067">ATP-binding</keyword>
<evidence type="ECO:0000259" key="21">
    <source>
        <dbReference type="PROSITE" id="PS50011"/>
    </source>
</evidence>
<evidence type="ECO:0000259" key="22">
    <source>
        <dbReference type="PROSITE" id="PS50026"/>
    </source>
</evidence>
<proteinExistence type="predicted"/>
<evidence type="ECO:0000256" key="15">
    <source>
        <dbReference type="ARBA" id="ARBA00023180"/>
    </source>
</evidence>
<evidence type="ECO:0000256" key="16">
    <source>
        <dbReference type="ARBA" id="ARBA00047558"/>
    </source>
</evidence>
<dbReference type="GO" id="GO:0005524">
    <property type="term" value="F:ATP binding"/>
    <property type="evidence" value="ECO:0007669"/>
    <property type="project" value="UniProtKB-KW"/>
</dbReference>
<dbReference type="PROSITE" id="PS01187">
    <property type="entry name" value="EGF_CA"/>
    <property type="match status" value="1"/>
</dbReference>
<dbReference type="Gramene" id="AUR62006690-RA">
    <property type="protein sequence ID" value="AUR62006690-RA:cds"/>
    <property type="gene ID" value="AUR62006690"/>
</dbReference>
<dbReference type="Proteomes" id="UP000596660">
    <property type="component" value="Unplaced"/>
</dbReference>
<dbReference type="Pfam" id="PF00069">
    <property type="entry name" value="Pkinase"/>
    <property type="match status" value="1"/>
</dbReference>
<dbReference type="Gene3D" id="3.30.200.20">
    <property type="entry name" value="Phosphorylase Kinase, domain 1"/>
    <property type="match status" value="1"/>
</dbReference>
<keyword evidence="12" id="KW-1133">Transmembrane helix</keyword>
<comment type="catalytic activity">
    <reaction evidence="16">
        <text>L-seryl-[protein] + ATP = O-phospho-L-seryl-[protein] + ADP + H(+)</text>
        <dbReference type="Rhea" id="RHEA:17989"/>
        <dbReference type="Rhea" id="RHEA-COMP:9863"/>
        <dbReference type="Rhea" id="RHEA-COMP:11604"/>
        <dbReference type="ChEBI" id="CHEBI:15378"/>
        <dbReference type="ChEBI" id="CHEBI:29999"/>
        <dbReference type="ChEBI" id="CHEBI:30616"/>
        <dbReference type="ChEBI" id="CHEBI:83421"/>
        <dbReference type="ChEBI" id="CHEBI:456216"/>
    </reaction>
</comment>
<evidence type="ECO:0000256" key="20">
    <source>
        <dbReference type="SAM" id="MobiDB-lite"/>
    </source>
</evidence>
<name>A0A803L4A1_CHEQI</name>
<dbReference type="Pfam" id="PF07645">
    <property type="entry name" value="EGF_CA"/>
    <property type="match status" value="1"/>
</dbReference>
<evidence type="ECO:0000256" key="11">
    <source>
        <dbReference type="ARBA" id="ARBA00022840"/>
    </source>
</evidence>
<evidence type="ECO:0000256" key="1">
    <source>
        <dbReference type="ARBA" id="ARBA00004479"/>
    </source>
</evidence>
<dbReference type="InterPro" id="IPR049883">
    <property type="entry name" value="NOTCH1_EGF-like"/>
</dbReference>
<dbReference type="FunFam" id="2.10.25.10:FF:000038">
    <property type="entry name" value="Fibrillin 2"/>
    <property type="match status" value="1"/>
</dbReference>
<dbReference type="InterPro" id="IPR000742">
    <property type="entry name" value="EGF"/>
</dbReference>
<keyword evidence="5" id="KW-0808">Transferase</keyword>
<keyword evidence="9" id="KW-0547">Nucleotide-binding</keyword>
<dbReference type="SMART" id="SM00179">
    <property type="entry name" value="EGF_CA"/>
    <property type="match status" value="2"/>
</dbReference>
<dbReference type="AlphaFoldDB" id="A0A803L4A1"/>
<dbReference type="InterPro" id="IPR018097">
    <property type="entry name" value="EGF_Ca-bd_CS"/>
</dbReference>
<dbReference type="PANTHER" id="PTHR27005">
    <property type="entry name" value="WALL-ASSOCIATED RECEPTOR KINASE-LIKE 21"/>
    <property type="match status" value="1"/>
</dbReference>
<reference evidence="23" key="1">
    <citation type="journal article" date="2017" name="Nature">
        <title>The genome of Chenopodium quinoa.</title>
        <authorList>
            <person name="Jarvis D.E."/>
            <person name="Ho Y.S."/>
            <person name="Lightfoot D.J."/>
            <person name="Schmoeckel S.M."/>
            <person name="Li B."/>
            <person name="Borm T.J.A."/>
            <person name="Ohyanagi H."/>
            <person name="Mineta K."/>
            <person name="Michell C.T."/>
            <person name="Saber N."/>
            <person name="Kharbatia N.M."/>
            <person name="Rupper R.R."/>
            <person name="Sharp A.R."/>
            <person name="Dally N."/>
            <person name="Boughton B.A."/>
            <person name="Woo Y.H."/>
            <person name="Gao G."/>
            <person name="Schijlen E.G.W.M."/>
            <person name="Guo X."/>
            <person name="Momin A.A."/>
            <person name="Negrao S."/>
            <person name="Al-Babili S."/>
            <person name="Gehring C."/>
            <person name="Roessner U."/>
            <person name="Jung C."/>
            <person name="Murphy K."/>
            <person name="Arold S.T."/>
            <person name="Gojobori T."/>
            <person name="van der Linden C.G."/>
            <person name="van Loo E.N."/>
            <person name="Jellen E.N."/>
            <person name="Maughan P.J."/>
            <person name="Tester M."/>
        </authorList>
    </citation>
    <scope>NUCLEOTIDE SEQUENCE [LARGE SCALE GENOMIC DNA]</scope>
    <source>
        <strain evidence="23">cv. PI 614886</strain>
    </source>
</reference>
<dbReference type="GO" id="GO:0004674">
    <property type="term" value="F:protein serine/threonine kinase activity"/>
    <property type="evidence" value="ECO:0007669"/>
    <property type="project" value="UniProtKB-KW"/>
</dbReference>
<dbReference type="PROSITE" id="PS50026">
    <property type="entry name" value="EGF_3"/>
    <property type="match status" value="2"/>
</dbReference>
<dbReference type="Pfam" id="PF13947">
    <property type="entry name" value="GUB_WAK_bind"/>
    <property type="match status" value="1"/>
</dbReference>
<feature type="domain" description="Protein kinase" evidence="21">
    <location>
        <begin position="419"/>
        <end position="697"/>
    </location>
</feature>
<dbReference type="InterPro" id="IPR011009">
    <property type="entry name" value="Kinase-like_dom_sf"/>
</dbReference>
<keyword evidence="2" id="KW-0723">Serine/threonine-protein kinase</keyword>
<dbReference type="GO" id="GO:0005886">
    <property type="term" value="C:plasma membrane"/>
    <property type="evidence" value="ECO:0007669"/>
    <property type="project" value="TreeGrafter"/>
</dbReference>
<keyword evidence="15" id="KW-0325">Glycoprotein</keyword>
<dbReference type="PROSITE" id="PS00108">
    <property type="entry name" value="PROTEIN_KINASE_ST"/>
    <property type="match status" value="1"/>
</dbReference>
<evidence type="ECO:0000256" key="7">
    <source>
        <dbReference type="ARBA" id="ARBA00022729"/>
    </source>
</evidence>
<keyword evidence="7" id="KW-0732">Signal</keyword>
<evidence type="ECO:0000256" key="12">
    <source>
        <dbReference type="ARBA" id="ARBA00022989"/>
    </source>
</evidence>
<evidence type="ECO:0000256" key="8">
    <source>
        <dbReference type="ARBA" id="ARBA00022737"/>
    </source>
</evidence>
<sequence length="738" mass="82209">MKAIALAPLASNNTAIIPKNMLTARNTTKQGCQRECGNLTIPYPFGIGAECALDAWFIIKCDNTYNPPKSFLETPPDLKDREIVEITETEVVIRNKIASKCYRSQVNEIPERFGDLNIVGSPFTISHTANKLTVIGCNDYAMIGVYRGNQSHETPFYYGAGCMAMCAEPDKTNEVIPGSCSGLGCCQTSIPVGLQKFKIDLYRFFENPHNKTISELQPCTYAFFAREGNFSFGGASDLTPNGTVFKRTMQGVPLVLNWAFERSASCKEAKKNTTAYVCQSNSECVESDGGKYHCSCRSGYEGNPYLEPGCTDINECAAGSNSPCSMDCINTQGSYNCSCPNGYSGDGFKSRAGCVKISENSFKDVIIVTKQRKQILQKRKNLERNSGMLLQQQISCSESVIAGMKIFTADELYRATDGFNKDRIHGKGGHGTVYKGMLSEGKLVAIKRTNIVNELELQQFINEMVILSRINHRNIVQLLGCCLETEVPLLVYEFIQNGNLFHHIHNPNEDFPITWKMRLQIASDSAGALSYLHSSSSNPIFHRDIKSSNILLDDKYRAKISDFGTSILVAIDQTHATTRLMGTFGYLDPGYFHLGQYTDKSDVYSFGVVLIELLTAQKPLRTTNEEDRSLISWFHSHMKNSQLLDIIDPQILEEGSKEEFLAIANLAMRCLNLEGKKRPAMNEVQQEIEAVRSHHLPQIITPKWPKSQEVWTEIVKYGPSPENSSSSPSELSRSFSPR</sequence>
<comment type="function">
    <text evidence="18">Serine/threonine-protein kinase that may function as a signaling receptor of extracellular matrix component. Binding to pectin may have significance in the control of cell expansion, morphogenesis and development.</text>
</comment>
<evidence type="ECO:0000256" key="14">
    <source>
        <dbReference type="ARBA" id="ARBA00023157"/>
    </source>
</evidence>
<dbReference type="PROSITE" id="PS00010">
    <property type="entry name" value="ASX_HYDROXYL"/>
    <property type="match status" value="1"/>
</dbReference>
<dbReference type="PROSITE" id="PS50011">
    <property type="entry name" value="PROTEIN_KINASE_DOM"/>
    <property type="match status" value="1"/>
</dbReference>
<dbReference type="FunFam" id="1.10.510.10:FF:000084">
    <property type="entry name" value="Wall-associated receptor kinase 2"/>
    <property type="match status" value="1"/>
</dbReference>
<feature type="region of interest" description="Disordered" evidence="20">
    <location>
        <begin position="717"/>
        <end position="738"/>
    </location>
</feature>
<evidence type="ECO:0000256" key="17">
    <source>
        <dbReference type="ARBA" id="ARBA00047951"/>
    </source>
</evidence>
<dbReference type="FunFam" id="3.30.200.20:FF:000043">
    <property type="entry name" value="Wall-associated receptor kinase 2"/>
    <property type="match status" value="1"/>
</dbReference>
<dbReference type="SMART" id="SM00220">
    <property type="entry name" value="S_TKc"/>
    <property type="match status" value="1"/>
</dbReference>
<dbReference type="GO" id="GO:0005509">
    <property type="term" value="F:calcium ion binding"/>
    <property type="evidence" value="ECO:0007669"/>
    <property type="project" value="InterPro"/>
</dbReference>
<dbReference type="GO" id="GO:0030247">
    <property type="term" value="F:polysaccharide binding"/>
    <property type="evidence" value="ECO:0007669"/>
    <property type="project" value="InterPro"/>
</dbReference>
<protein>
    <submittedName>
        <fullName evidence="23">Uncharacterized protein</fullName>
    </submittedName>
</protein>
<feature type="compositionally biased region" description="Low complexity" evidence="20">
    <location>
        <begin position="719"/>
        <end position="738"/>
    </location>
</feature>
<evidence type="ECO:0000256" key="10">
    <source>
        <dbReference type="ARBA" id="ARBA00022777"/>
    </source>
</evidence>
<feature type="domain" description="EGF-like" evidence="22">
    <location>
        <begin position="270"/>
        <end position="311"/>
    </location>
</feature>
<reference evidence="23" key="2">
    <citation type="submission" date="2021-03" db="UniProtKB">
        <authorList>
            <consortium name="EnsemblPlants"/>
        </authorList>
    </citation>
    <scope>IDENTIFICATION</scope>
</reference>
<dbReference type="InterPro" id="IPR000719">
    <property type="entry name" value="Prot_kinase_dom"/>
</dbReference>
<dbReference type="Gene3D" id="2.10.25.10">
    <property type="entry name" value="Laminin"/>
    <property type="match status" value="2"/>
</dbReference>
<evidence type="ECO:0000313" key="24">
    <source>
        <dbReference type="Proteomes" id="UP000596660"/>
    </source>
</evidence>
<evidence type="ECO:0000256" key="3">
    <source>
        <dbReference type="ARBA" id="ARBA00022536"/>
    </source>
</evidence>
<evidence type="ECO:0000256" key="18">
    <source>
        <dbReference type="ARBA" id="ARBA00058961"/>
    </source>
</evidence>
<evidence type="ECO:0000256" key="6">
    <source>
        <dbReference type="ARBA" id="ARBA00022692"/>
    </source>
</evidence>
<dbReference type="PANTHER" id="PTHR27005:SF521">
    <property type="entry name" value="WALL-ASSOCIATED RECEPTOR KINASE-LIKE 6"/>
    <property type="match status" value="1"/>
</dbReference>
<dbReference type="InterPro" id="IPR045274">
    <property type="entry name" value="WAK-like"/>
</dbReference>
<dbReference type="SUPFAM" id="SSF57196">
    <property type="entry name" value="EGF/Laminin"/>
    <property type="match status" value="1"/>
</dbReference>
<dbReference type="InterPro" id="IPR001881">
    <property type="entry name" value="EGF-like_Ca-bd_dom"/>
</dbReference>
<evidence type="ECO:0000256" key="13">
    <source>
        <dbReference type="ARBA" id="ARBA00023136"/>
    </source>
</evidence>
<keyword evidence="24" id="KW-1185">Reference proteome</keyword>
<dbReference type="InterPro" id="IPR025287">
    <property type="entry name" value="WAK_GUB"/>
</dbReference>
<evidence type="ECO:0000256" key="19">
    <source>
        <dbReference type="PROSITE-ProRule" id="PRU00076"/>
    </source>
</evidence>
<dbReference type="Gene3D" id="1.10.510.10">
    <property type="entry name" value="Transferase(Phosphotransferase) domain 1"/>
    <property type="match status" value="1"/>
</dbReference>
<dbReference type="CDD" id="cd00054">
    <property type="entry name" value="EGF_CA"/>
    <property type="match status" value="1"/>
</dbReference>
<evidence type="ECO:0000256" key="9">
    <source>
        <dbReference type="ARBA" id="ARBA00022741"/>
    </source>
</evidence>
<keyword evidence="4" id="KW-0597">Phosphoprotein</keyword>
<feature type="domain" description="EGF-like" evidence="22">
    <location>
        <begin position="312"/>
        <end position="349"/>
    </location>
</feature>
<comment type="catalytic activity">
    <reaction evidence="17">
        <text>L-threonyl-[protein] + ATP = O-phospho-L-threonyl-[protein] + ADP + H(+)</text>
        <dbReference type="Rhea" id="RHEA:46608"/>
        <dbReference type="Rhea" id="RHEA-COMP:11060"/>
        <dbReference type="Rhea" id="RHEA-COMP:11605"/>
        <dbReference type="ChEBI" id="CHEBI:15378"/>
        <dbReference type="ChEBI" id="CHEBI:30013"/>
        <dbReference type="ChEBI" id="CHEBI:30616"/>
        <dbReference type="ChEBI" id="CHEBI:61977"/>
        <dbReference type="ChEBI" id="CHEBI:456216"/>
    </reaction>
</comment>
<evidence type="ECO:0000313" key="23">
    <source>
        <dbReference type="EnsemblPlants" id="AUR62006690-RA:cds"/>
    </source>
</evidence>
<keyword evidence="8" id="KW-0677">Repeat</keyword>
<keyword evidence="14" id="KW-1015">Disulfide bond</keyword>
<keyword evidence="13" id="KW-0472">Membrane</keyword>
<dbReference type="SMART" id="SM00181">
    <property type="entry name" value="EGF"/>
    <property type="match status" value="2"/>
</dbReference>
<dbReference type="InterPro" id="IPR008271">
    <property type="entry name" value="Ser/Thr_kinase_AS"/>
</dbReference>
<comment type="caution">
    <text evidence="19">Lacks conserved residue(s) required for the propagation of feature annotation.</text>
</comment>
<dbReference type="CDD" id="cd14066">
    <property type="entry name" value="STKc_IRAK"/>
    <property type="match status" value="1"/>
</dbReference>
<dbReference type="OMA" id="MDCINTQ"/>
<keyword evidence="6" id="KW-0812">Transmembrane</keyword>
<accession>A0A803L4A1</accession>
<dbReference type="GO" id="GO:0007166">
    <property type="term" value="P:cell surface receptor signaling pathway"/>
    <property type="evidence" value="ECO:0007669"/>
    <property type="project" value="InterPro"/>
</dbReference>
<keyword evidence="10" id="KW-0418">Kinase</keyword>
<keyword evidence="3 19" id="KW-0245">EGF-like domain</keyword>
<organism evidence="23 24">
    <name type="scientific">Chenopodium quinoa</name>
    <name type="common">Quinoa</name>
    <dbReference type="NCBI Taxonomy" id="63459"/>
    <lineage>
        <taxon>Eukaryota</taxon>
        <taxon>Viridiplantae</taxon>
        <taxon>Streptophyta</taxon>
        <taxon>Embryophyta</taxon>
        <taxon>Tracheophyta</taxon>
        <taxon>Spermatophyta</taxon>
        <taxon>Magnoliopsida</taxon>
        <taxon>eudicotyledons</taxon>
        <taxon>Gunneridae</taxon>
        <taxon>Pentapetalae</taxon>
        <taxon>Caryophyllales</taxon>
        <taxon>Chenopodiaceae</taxon>
        <taxon>Chenopodioideae</taxon>
        <taxon>Atripliceae</taxon>
        <taxon>Chenopodium</taxon>
    </lineage>
</organism>
<evidence type="ECO:0000256" key="2">
    <source>
        <dbReference type="ARBA" id="ARBA00022527"/>
    </source>
</evidence>
<dbReference type="EnsemblPlants" id="AUR62006690-RA">
    <property type="protein sequence ID" value="AUR62006690-RA:cds"/>
    <property type="gene ID" value="AUR62006690"/>
</dbReference>
<evidence type="ECO:0000256" key="4">
    <source>
        <dbReference type="ARBA" id="ARBA00022553"/>
    </source>
</evidence>
<comment type="subcellular location">
    <subcellularLocation>
        <location evidence="1">Membrane</location>
        <topology evidence="1">Single-pass type I membrane protein</topology>
    </subcellularLocation>
</comment>
<dbReference type="SUPFAM" id="SSF56112">
    <property type="entry name" value="Protein kinase-like (PK-like)"/>
    <property type="match status" value="1"/>
</dbReference>
<evidence type="ECO:0000256" key="5">
    <source>
        <dbReference type="ARBA" id="ARBA00022679"/>
    </source>
</evidence>
<dbReference type="InterPro" id="IPR000152">
    <property type="entry name" value="EGF-type_Asp/Asn_hydroxyl_site"/>
</dbReference>